<proteinExistence type="predicted"/>
<evidence type="ECO:0000313" key="2">
    <source>
        <dbReference type="Proteomes" id="UP000271889"/>
    </source>
</evidence>
<evidence type="ECO:0008006" key="3">
    <source>
        <dbReference type="Google" id="ProtNLM"/>
    </source>
</evidence>
<dbReference type="Proteomes" id="UP000271889">
    <property type="component" value="Unassembled WGS sequence"/>
</dbReference>
<gene>
    <name evidence="1" type="ORF">CGOC_LOCUS4045</name>
</gene>
<evidence type="ECO:0000313" key="1">
    <source>
        <dbReference type="EMBL" id="VDK57596.1"/>
    </source>
</evidence>
<accession>A0A3P6R4S1</accession>
<sequence length="56" mass="6835">LVFFQRSDFEKRGLKLRKNVTVDTVYKEVANLDTEHWENIRGPREFEDNCEYEQIK</sequence>
<protein>
    <recommendedName>
        <fullName evidence="3">Cytochrome c oxidase assembly protein COX16 homolog, mitochondrial</fullName>
    </recommendedName>
</protein>
<dbReference type="OrthoDB" id="1733656at2759"/>
<keyword evidence="2" id="KW-1185">Reference proteome</keyword>
<reference evidence="1 2" key="1">
    <citation type="submission" date="2018-11" db="EMBL/GenBank/DDBJ databases">
        <authorList>
            <consortium name="Pathogen Informatics"/>
        </authorList>
    </citation>
    <scope>NUCLEOTIDE SEQUENCE [LARGE SCALE GENOMIC DNA]</scope>
</reference>
<feature type="non-terminal residue" evidence="1">
    <location>
        <position position="1"/>
    </location>
</feature>
<dbReference type="EMBL" id="UYRV01010673">
    <property type="protein sequence ID" value="VDK57596.1"/>
    <property type="molecule type" value="Genomic_DNA"/>
</dbReference>
<name>A0A3P6R4S1_CYLGO</name>
<organism evidence="1 2">
    <name type="scientific">Cylicostephanus goldi</name>
    <name type="common">Nematode worm</name>
    <dbReference type="NCBI Taxonomy" id="71465"/>
    <lineage>
        <taxon>Eukaryota</taxon>
        <taxon>Metazoa</taxon>
        <taxon>Ecdysozoa</taxon>
        <taxon>Nematoda</taxon>
        <taxon>Chromadorea</taxon>
        <taxon>Rhabditida</taxon>
        <taxon>Rhabditina</taxon>
        <taxon>Rhabditomorpha</taxon>
        <taxon>Strongyloidea</taxon>
        <taxon>Strongylidae</taxon>
        <taxon>Cylicostephanus</taxon>
    </lineage>
</organism>
<dbReference type="AlphaFoldDB" id="A0A3P6R4S1"/>